<dbReference type="PROSITE" id="PS51257">
    <property type="entry name" value="PROKAR_LIPOPROTEIN"/>
    <property type="match status" value="1"/>
</dbReference>
<evidence type="ECO:0000313" key="2">
    <source>
        <dbReference type="EMBL" id="SHK69203.1"/>
    </source>
</evidence>
<accession>A0A1M6UJ78</accession>
<sequence>MKIRQIIYLFTAIVLSACTADDDAILSDAQHALMGQGICFETSIAEPFVTRTTYHHDGSFNEGDQMRIFRQYADGTSFDATTEAFRTYYLKMDYATGTSVSLNSDWVPMAGKLKSDKPGVDTIQTSADSLMWENGKTVRFRAWGRSNLANALDNGTKGSYYPDYTISDWVTVSGPTKSIPLTMRHIACRIGLTCKSGNEFGSAQICTDVADYKRKDNADTKDHDDAETAKTDEEAQAELDQVMAVYNKMCMPAGVDDKTFLLTAMTQSLYNGTDTDFKNFEKYGVSDGIVKIGTKSAEYIASYVQHPVFNGNDGRLYMMSIPMDMSSTGAGQELVLPACTRFKVWLYDVNNGDRSTTDGSTGSESNYHIFALSEIKDSQGNAVYANGLTLKAGYSYLFSVGYHYDKLTITPVDNFSWNEQDVISPNANNEAQPKEKLDFGWWTKAYREAAKTALAGGKFLPSFSISNQKEFITFIKLVNGTAATRMSGLKRGKVRTDDNGNEIKDEDGFETYWWILEDETDEDGNPKQITKEEAEGLGYVFYPHFYPTVSTQKAYVIEDYVTGPMDFYDTDFGNRYEVKLTQDLDFYDWELPSIGEDSNHPFRGNFIGNGYTISNLYMKSGYLFDHVKDGAISNLKIETTHNTCLLNIAESSGTMGWGCYIAGISMICPSTYNTIATSLEGTSYVVGCIHVGNAGGALVGSASNLTMLGCMQAASGIAKKTGALLGSYSVNAKSNFFAPQSAKNLTWGSFMCNYYDVEKSEGTNAVGSITDAYQPQQYIRGSKSHILKAKNDYLIGSSDDYAKLSANMKKEMYGLAPWKAMNYAIWKYNQSEIGEKYPCTMKYQASSVGYTHLYPTLIAGAPSVESSWNPLIQNN</sequence>
<dbReference type="Proteomes" id="UP000184130">
    <property type="component" value="Unassembled WGS sequence"/>
</dbReference>
<dbReference type="Gene3D" id="2.160.20.110">
    <property type="match status" value="1"/>
</dbReference>
<dbReference type="EMBL" id="FRBD01000009">
    <property type="protein sequence ID" value="SHK69203.1"/>
    <property type="molecule type" value="Genomic_DNA"/>
</dbReference>
<protein>
    <recommendedName>
        <fullName evidence="4">Fimbrillin family protein</fullName>
    </recommendedName>
</protein>
<proteinExistence type="predicted"/>
<feature type="chain" id="PRO_5012997417" description="Fimbrillin family protein" evidence="1">
    <location>
        <begin position="21"/>
        <end position="875"/>
    </location>
</feature>
<name>A0A1M6UJ78_XYLRU</name>
<evidence type="ECO:0008006" key="4">
    <source>
        <dbReference type="Google" id="ProtNLM"/>
    </source>
</evidence>
<reference evidence="2 3" key="1">
    <citation type="submission" date="2016-11" db="EMBL/GenBank/DDBJ databases">
        <authorList>
            <person name="Jaros S."/>
            <person name="Januszkiewicz K."/>
            <person name="Wedrychowicz H."/>
        </authorList>
    </citation>
    <scope>NUCLEOTIDE SEQUENCE [LARGE SCALE GENOMIC DNA]</scope>
    <source>
        <strain evidence="2 3">KHT3</strain>
    </source>
</reference>
<dbReference type="OrthoDB" id="1058231at2"/>
<gene>
    <name evidence="2" type="ORF">SAMN05216463_109102</name>
</gene>
<feature type="signal peptide" evidence="1">
    <location>
        <begin position="1"/>
        <end position="20"/>
    </location>
</feature>
<evidence type="ECO:0000256" key="1">
    <source>
        <dbReference type="SAM" id="SignalP"/>
    </source>
</evidence>
<dbReference type="RefSeq" id="WP_073207667.1">
    <property type="nucleotide sequence ID" value="NZ_FRBD01000009.1"/>
</dbReference>
<evidence type="ECO:0000313" key="3">
    <source>
        <dbReference type="Proteomes" id="UP000184130"/>
    </source>
</evidence>
<keyword evidence="1" id="KW-0732">Signal</keyword>
<dbReference type="AlphaFoldDB" id="A0A1M6UJ78"/>
<organism evidence="2 3">
    <name type="scientific">Xylanibacter ruminicola</name>
    <name type="common">Prevotella ruminicola</name>
    <dbReference type="NCBI Taxonomy" id="839"/>
    <lineage>
        <taxon>Bacteria</taxon>
        <taxon>Pseudomonadati</taxon>
        <taxon>Bacteroidota</taxon>
        <taxon>Bacteroidia</taxon>
        <taxon>Bacteroidales</taxon>
        <taxon>Prevotellaceae</taxon>
        <taxon>Xylanibacter</taxon>
    </lineage>
</organism>